<proteinExistence type="predicted"/>
<protein>
    <submittedName>
        <fullName evidence="2">Uncharacterized protein</fullName>
    </submittedName>
</protein>
<reference evidence="2 3" key="1">
    <citation type="journal article" date="2019" name="Plant Biotechnol. J.">
        <title>The red bayberry genome and genetic basis of sex determination.</title>
        <authorList>
            <person name="Jia H.M."/>
            <person name="Jia H.J."/>
            <person name="Cai Q.L."/>
            <person name="Wang Y."/>
            <person name="Zhao H.B."/>
            <person name="Yang W.F."/>
            <person name="Wang G.Y."/>
            <person name="Li Y.H."/>
            <person name="Zhan D.L."/>
            <person name="Shen Y.T."/>
            <person name="Niu Q.F."/>
            <person name="Chang L."/>
            <person name="Qiu J."/>
            <person name="Zhao L."/>
            <person name="Xie H.B."/>
            <person name="Fu W.Y."/>
            <person name="Jin J."/>
            <person name="Li X.W."/>
            <person name="Jiao Y."/>
            <person name="Zhou C.C."/>
            <person name="Tu T."/>
            <person name="Chai C.Y."/>
            <person name="Gao J.L."/>
            <person name="Fan L.J."/>
            <person name="van de Weg E."/>
            <person name="Wang J.Y."/>
            <person name="Gao Z.S."/>
        </authorList>
    </citation>
    <scope>NUCLEOTIDE SEQUENCE [LARGE SCALE GENOMIC DNA]</scope>
    <source>
        <tissue evidence="2">Leaves</tissue>
    </source>
</reference>
<feature type="region of interest" description="Disordered" evidence="1">
    <location>
        <begin position="18"/>
        <end position="49"/>
    </location>
</feature>
<dbReference type="EMBL" id="RXIC02000023">
    <property type="protein sequence ID" value="KAB1214652.1"/>
    <property type="molecule type" value="Genomic_DNA"/>
</dbReference>
<gene>
    <name evidence="2" type="ORF">CJ030_MR5G022101</name>
</gene>
<evidence type="ECO:0000256" key="1">
    <source>
        <dbReference type="SAM" id="MobiDB-lite"/>
    </source>
</evidence>
<evidence type="ECO:0000313" key="2">
    <source>
        <dbReference type="EMBL" id="KAB1214652.1"/>
    </source>
</evidence>
<dbReference type="Proteomes" id="UP000516437">
    <property type="component" value="Chromosome 5"/>
</dbReference>
<comment type="caution">
    <text evidence="2">The sequence shown here is derived from an EMBL/GenBank/DDBJ whole genome shotgun (WGS) entry which is preliminary data.</text>
</comment>
<accession>A0A6A1VP14</accession>
<name>A0A6A1VP14_9ROSI</name>
<keyword evidence="3" id="KW-1185">Reference proteome</keyword>
<organism evidence="2 3">
    <name type="scientific">Morella rubra</name>
    <name type="common">Chinese bayberry</name>
    <dbReference type="NCBI Taxonomy" id="262757"/>
    <lineage>
        <taxon>Eukaryota</taxon>
        <taxon>Viridiplantae</taxon>
        <taxon>Streptophyta</taxon>
        <taxon>Embryophyta</taxon>
        <taxon>Tracheophyta</taxon>
        <taxon>Spermatophyta</taxon>
        <taxon>Magnoliopsida</taxon>
        <taxon>eudicotyledons</taxon>
        <taxon>Gunneridae</taxon>
        <taxon>Pentapetalae</taxon>
        <taxon>rosids</taxon>
        <taxon>fabids</taxon>
        <taxon>Fagales</taxon>
        <taxon>Myricaceae</taxon>
        <taxon>Morella</taxon>
    </lineage>
</organism>
<dbReference type="AlphaFoldDB" id="A0A6A1VP14"/>
<evidence type="ECO:0000313" key="3">
    <source>
        <dbReference type="Proteomes" id="UP000516437"/>
    </source>
</evidence>
<sequence length="49" mass="5868">MAGGYFMDFFLYLEQSERKQQKATGEGEENDEVWSLKRHPRKMGQRDKN</sequence>